<dbReference type="EMBL" id="NCWY01000234">
    <property type="protein sequence ID" value="PAK91040.1"/>
    <property type="molecule type" value="Genomic_DNA"/>
</dbReference>
<name>A0A269Z0A0_9MICO</name>
<reference evidence="1 2" key="1">
    <citation type="submission" date="2017-04" db="EMBL/GenBank/DDBJ databases">
        <title>Kefir bacterial isolates.</title>
        <authorList>
            <person name="Kim Y."/>
            <person name="Blasche S."/>
            <person name="Patil K.R."/>
        </authorList>
    </citation>
    <scope>NUCLEOTIDE SEQUENCE [LARGE SCALE GENOMIC DNA]</scope>
    <source>
        <strain evidence="1 2">OG2</strain>
    </source>
</reference>
<feature type="non-terminal residue" evidence="1">
    <location>
        <position position="1"/>
    </location>
</feature>
<dbReference type="AlphaFoldDB" id="A0A269Z0A0"/>
<comment type="caution">
    <text evidence="1">The sequence shown here is derived from an EMBL/GenBank/DDBJ whole genome shotgun (WGS) entry which is preliminary data.</text>
</comment>
<feature type="non-terminal residue" evidence="1">
    <location>
        <position position="74"/>
    </location>
</feature>
<gene>
    <name evidence="1" type="ORF">B8X04_18030</name>
</gene>
<accession>A0A269Z0A0</accession>
<dbReference type="Proteomes" id="UP000216867">
    <property type="component" value="Unassembled WGS sequence"/>
</dbReference>
<protein>
    <recommendedName>
        <fullName evidence="3">YqeG family HAD IIIA-type phosphatase</fullName>
    </recommendedName>
</protein>
<evidence type="ECO:0000313" key="2">
    <source>
        <dbReference type="Proteomes" id="UP000216867"/>
    </source>
</evidence>
<evidence type="ECO:0008006" key="3">
    <source>
        <dbReference type="Google" id="ProtNLM"/>
    </source>
</evidence>
<proteinExistence type="predicted"/>
<sequence>GDQIFTDVLGANLCGIDNVLVNFLKHKEDINIGKKRQVEKLILQVYTLLYKKRKHRLSDIVVGDYKKMDKKKKL</sequence>
<evidence type="ECO:0000313" key="1">
    <source>
        <dbReference type="EMBL" id="PAK91040.1"/>
    </source>
</evidence>
<organism evidence="1 2">
    <name type="scientific">Brevibacterium casei</name>
    <dbReference type="NCBI Taxonomy" id="33889"/>
    <lineage>
        <taxon>Bacteria</taxon>
        <taxon>Bacillati</taxon>
        <taxon>Actinomycetota</taxon>
        <taxon>Actinomycetes</taxon>
        <taxon>Micrococcales</taxon>
        <taxon>Brevibacteriaceae</taxon>
        <taxon>Brevibacterium</taxon>
    </lineage>
</organism>